<evidence type="ECO:0000313" key="4">
    <source>
        <dbReference type="Proteomes" id="UP001460270"/>
    </source>
</evidence>
<proteinExistence type="inferred from homology"/>
<dbReference type="GO" id="GO:0006955">
    <property type="term" value="P:immune response"/>
    <property type="evidence" value="ECO:0007669"/>
    <property type="project" value="TreeGrafter"/>
</dbReference>
<evidence type="ECO:0000256" key="1">
    <source>
        <dbReference type="ARBA" id="ARBA00009243"/>
    </source>
</evidence>
<evidence type="ECO:0000259" key="2">
    <source>
        <dbReference type="PROSITE" id="PS51886"/>
    </source>
</evidence>
<feature type="domain" description="TLDc" evidence="2">
    <location>
        <begin position="1"/>
        <end position="140"/>
    </location>
</feature>
<accession>A0AAW0MK72</accession>
<dbReference type="PROSITE" id="PS51886">
    <property type="entry name" value="TLDC"/>
    <property type="match status" value="1"/>
</dbReference>
<dbReference type="InterPro" id="IPR006571">
    <property type="entry name" value="TLDc_dom"/>
</dbReference>
<organism evidence="3 4">
    <name type="scientific">Mugilogobius chulae</name>
    <name type="common">yellowstripe goby</name>
    <dbReference type="NCBI Taxonomy" id="88201"/>
    <lineage>
        <taxon>Eukaryota</taxon>
        <taxon>Metazoa</taxon>
        <taxon>Chordata</taxon>
        <taxon>Craniata</taxon>
        <taxon>Vertebrata</taxon>
        <taxon>Euteleostomi</taxon>
        <taxon>Actinopterygii</taxon>
        <taxon>Neopterygii</taxon>
        <taxon>Teleostei</taxon>
        <taxon>Neoteleostei</taxon>
        <taxon>Acanthomorphata</taxon>
        <taxon>Gobiaria</taxon>
        <taxon>Gobiiformes</taxon>
        <taxon>Gobioidei</taxon>
        <taxon>Gobiidae</taxon>
        <taxon>Gobionellinae</taxon>
        <taxon>Mugilogobius</taxon>
    </lineage>
</organism>
<comment type="similarity">
    <text evidence="1">Belongs to the IFI44 family.</text>
</comment>
<protein>
    <recommendedName>
        <fullName evidence="2">TLDc domain-containing protein</fullName>
    </recommendedName>
</protein>
<dbReference type="InterPro" id="IPR027417">
    <property type="entry name" value="P-loop_NTPase"/>
</dbReference>
<comment type="caution">
    <text evidence="3">The sequence shown here is derived from an EMBL/GenBank/DDBJ whole genome shotgun (WGS) entry which is preliminary data.</text>
</comment>
<dbReference type="Gene3D" id="3.40.50.300">
    <property type="entry name" value="P-loop containing nucleotide triphosphate hydrolases"/>
    <property type="match status" value="1"/>
</dbReference>
<sequence length="226" mass="24632">MNSNLTRVQRRALCQELGGGVKLTLLFKASIHGFTGAAFHQRCDTRGPSVSVGYNSSGYVFGGYTNAPSVSLDNLSMTQRPFSLPSKETSCSNTQHNNAYAVKMISNCGPYFGEALVLMNGAEMHGNDLQLIECEVYQVEETTELEKPWRVVAWDSQRRKELMDSVSKYEPLSSAVSQVRVLLVGPVGAGKSSFFNSINSVFRGYVTSQAMAGCSATSLTTQMPKE</sequence>
<evidence type="ECO:0000313" key="3">
    <source>
        <dbReference type="EMBL" id="KAK7879563.1"/>
    </source>
</evidence>
<dbReference type="PANTHER" id="PTHR14241">
    <property type="entry name" value="INTERFERON-INDUCED PROTEIN 44"/>
    <property type="match status" value="1"/>
</dbReference>
<dbReference type="SUPFAM" id="SSF52540">
    <property type="entry name" value="P-loop containing nucleoside triphosphate hydrolases"/>
    <property type="match status" value="1"/>
</dbReference>
<gene>
    <name evidence="3" type="ORF">WMY93_033735</name>
</gene>
<reference evidence="4" key="1">
    <citation type="submission" date="2024-04" db="EMBL/GenBank/DDBJ databases">
        <title>Salinicola lusitanus LLJ914,a marine bacterium isolated from the Okinawa Trough.</title>
        <authorList>
            <person name="Li J."/>
        </authorList>
    </citation>
    <scope>NUCLEOTIDE SEQUENCE [LARGE SCALE GENOMIC DNA]</scope>
</reference>
<dbReference type="Pfam" id="PF07534">
    <property type="entry name" value="TLD"/>
    <property type="match status" value="1"/>
</dbReference>
<dbReference type="EMBL" id="JBBPFD010000242">
    <property type="protein sequence ID" value="KAK7879563.1"/>
    <property type="molecule type" value="Genomic_DNA"/>
</dbReference>
<keyword evidence="4" id="KW-1185">Reference proteome</keyword>
<dbReference type="Proteomes" id="UP001460270">
    <property type="component" value="Unassembled WGS sequence"/>
</dbReference>
<dbReference type="PANTHER" id="PTHR14241:SF19">
    <property type="entry name" value="INTERFERON-INDUCED PROTEIN 44-LIKE ISOFORM X1-RELATED"/>
    <property type="match status" value="1"/>
</dbReference>
<dbReference type="AlphaFoldDB" id="A0AAW0MK72"/>
<name>A0AAW0MK72_9GOBI</name>